<keyword evidence="3" id="KW-1185">Reference proteome</keyword>
<protein>
    <submittedName>
        <fullName evidence="2">Uncharacterized protein</fullName>
    </submittedName>
</protein>
<keyword evidence="1" id="KW-0472">Membrane</keyword>
<sequence>MKCTNRRNHTPSYSHKRKDGTVLIVPNEEPKKVIFLIMFMCKGPGFSYVKLTDYNILWTLLFFISIFLVNETLG</sequence>
<proteinExistence type="predicted"/>
<feature type="transmembrane region" description="Helical" evidence="1">
    <location>
        <begin position="55"/>
        <end position="73"/>
    </location>
</feature>
<accession>A0A822Y8X5</accession>
<comment type="caution">
    <text evidence="2">The sequence shown here is derived from an EMBL/GenBank/DDBJ whole genome shotgun (WGS) entry which is preliminary data.</text>
</comment>
<evidence type="ECO:0000256" key="1">
    <source>
        <dbReference type="SAM" id="Phobius"/>
    </source>
</evidence>
<evidence type="ECO:0000313" key="3">
    <source>
        <dbReference type="Proteomes" id="UP000607653"/>
    </source>
</evidence>
<gene>
    <name evidence="2" type="ORF">HUJ06_009365</name>
</gene>
<dbReference type="Proteomes" id="UP000607653">
    <property type="component" value="Unassembled WGS sequence"/>
</dbReference>
<name>A0A822Y8X5_NELNU</name>
<organism evidence="2 3">
    <name type="scientific">Nelumbo nucifera</name>
    <name type="common">Sacred lotus</name>
    <dbReference type="NCBI Taxonomy" id="4432"/>
    <lineage>
        <taxon>Eukaryota</taxon>
        <taxon>Viridiplantae</taxon>
        <taxon>Streptophyta</taxon>
        <taxon>Embryophyta</taxon>
        <taxon>Tracheophyta</taxon>
        <taxon>Spermatophyta</taxon>
        <taxon>Magnoliopsida</taxon>
        <taxon>Proteales</taxon>
        <taxon>Nelumbonaceae</taxon>
        <taxon>Nelumbo</taxon>
    </lineage>
</organism>
<reference evidence="2 3" key="1">
    <citation type="journal article" date="2020" name="Mol. Biol. Evol.">
        <title>Distinct Expression and Methylation Patterns for Genes with Different Fates following a Single Whole-Genome Duplication in Flowering Plants.</title>
        <authorList>
            <person name="Shi T."/>
            <person name="Rahmani R.S."/>
            <person name="Gugger P.F."/>
            <person name="Wang M."/>
            <person name="Li H."/>
            <person name="Zhang Y."/>
            <person name="Li Z."/>
            <person name="Wang Q."/>
            <person name="Van de Peer Y."/>
            <person name="Marchal K."/>
            <person name="Chen J."/>
        </authorList>
    </citation>
    <scope>NUCLEOTIDE SEQUENCE [LARGE SCALE GENOMIC DNA]</scope>
    <source>
        <tissue evidence="2">Leaf</tissue>
    </source>
</reference>
<keyword evidence="1" id="KW-0812">Transmembrane</keyword>
<keyword evidence="1" id="KW-1133">Transmembrane helix</keyword>
<dbReference type="AlphaFoldDB" id="A0A822Y8X5"/>
<dbReference type="EMBL" id="DUZY01000003">
    <property type="protein sequence ID" value="DAD30514.1"/>
    <property type="molecule type" value="Genomic_DNA"/>
</dbReference>
<evidence type="ECO:0000313" key="2">
    <source>
        <dbReference type="EMBL" id="DAD30514.1"/>
    </source>
</evidence>